<evidence type="ECO:0000256" key="1">
    <source>
        <dbReference type="SAM" id="Phobius"/>
    </source>
</evidence>
<keyword evidence="3" id="KW-1185">Reference proteome</keyword>
<reference evidence="2 3" key="1">
    <citation type="submission" date="2020-04" db="EMBL/GenBank/DDBJ databases">
        <authorList>
            <person name="Laetsch R D."/>
            <person name="Stevens L."/>
            <person name="Kumar S."/>
            <person name="Blaxter L. M."/>
        </authorList>
    </citation>
    <scope>NUCLEOTIDE SEQUENCE [LARGE SCALE GENOMIC DNA]</scope>
</reference>
<keyword evidence="1" id="KW-0472">Membrane</keyword>
<sequence>MLKSSKSISLEDLAQFDDPVEKVAIGRFRWWICGIVTGLLTLVQANVHVYNFTVLSMQEEQKRFVNGGSIVLSSMSRA</sequence>
<evidence type="ECO:0000313" key="2">
    <source>
        <dbReference type="EMBL" id="CAB3411352.1"/>
    </source>
</evidence>
<evidence type="ECO:0000313" key="3">
    <source>
        <dbReference type="Proteomes" id="UP000494206"/>
    </source>
</evidence>
<dbReference type="EMBL" id="CADEPM010000013">
    <property type="protein sequence ID" value="CAB3411352.1"/>
    <property type="molecule type" value="Genomic_DNA"/>
</dbReference>
<keyword evidence="1" id="KW-1133">Transmembrane helix</keyword>
<dbReference type="Proteomes" id="UP000494206">
    <property type="component" value="Unassembled WGS sequence"/>
</dbReference>
<feature type="transmembrane region" description="Helical" evidence="1">
    <location>
        <begin position="28"/>
        <end position="53"/>
    </location>
</feature>
<dbReference type="AlphaFoldDB" id="A0A8S1FEU0"/>
<comment type="caution">
    <text evidence="2">The sequence shown here is derived from an EMBL/GenBank/DDBJ whole genome shotgun (WGS) entry which is preliminary data.</text>
</comment>
<keyword evidence="1" id="KW-0812">Transmembrane</keyword>
<accession>A0A8S1FEU0</accession>
<protein>
    <submittedName>
        <fullName evidence="2">Uncharacterized protein</fullName>
    </submittedName>
</protein>
<name>A0A8S1FEU0_9PELO</name>
<organism evidence="2 3">
    <name type="scientific">Caenorhabditis bovis</name>
    <dbReference type="NCBI Taxonomy" id="2654633"/>
    <lineage>
        <taxon>Eukaryota</taxon>
        <taxon>Metazoa</taxon>
        <taxon>Ecdysozoa</taxon>
        <taxon>Nematoda</taxon>
        <taxon>Chromadorea</taxon>
        <taxon>Rhabditida</taxon>
        <taxon>Rhabditina</taxon>
        <taxon>Rhabditomorpha</taxon>
        <taxon>Rhabditoidea</taxon>
        <taxon>Rhabditidae</taxon>
        <taxon>Peloderinae</taxon>
        <taxon>Caenorhabditis</taxon>
    </lineage>
</organism>
<gene>
    <name evidence="2" type="ORF">CBOVIS_LOCUS12754</name>
</gene>
<proteinExistence type="predicted"/>